<dbReference type="InterPro" id="IPR021345">
    <property type="entry name" value="DUF2961"/>
</dbReference>
<feature type="region of interest" description="Disordered" evidence="1">
    <location>
        <begin position="16"/>
        <end position="42"/>
    </location>
</feature>
<dbReference type="Proteomes" id="UP000033533">
    <property type="component" value="Unassembled WGS sequence"/>
</dbReference>
<sequence>MFSSLTEYNSFATRAITPENPTGTKGKAAMTASELGPSRKGKASITLPVNEEITIADINGSGEIKHMWFTIRDHTEQGSFIMRNTILRIYWDNETVPAVNCPLGDFFCNGFGERYDVNSAPIVVAPTGGMNSYFEMPFKKHARITITNLFRQDIRSFFYTINYELHDQVDEAHKLYFHAYWNRERQTQIQQDYTLLPEISDHGYYVGTFIALTALERYWWGEGEFKFYLDGDHKYPTITSTGMEDYFGGAWAFHKYNEDGTTYPATFCTPYLGFPYHSNVDHSREHFSTGKPNSPHAFGNDGLPQNALYRWHLVDPISFDDNIHVTLQQIGNDDVGLFERSDDLSSVAYWYGANPNGITNSLPAKENLRPR</sequence>
<gene>
    <name evidence="2" type="ORF">JF76_03270</name>
</gene>
<evidence type="ECO:0000256" key="1">
    <source>
        <dbReference type="SAM" id="MobiDB-lite"/>
    </source>
</evidence>
<dbReference type="PATRIC" id="fig|1218493.3.peg.345"/>
<dbReference type="EMBL" id="JXBY01000006">
    <property type="protein sequence ID" value="KJY58673.1"/>
    <property type="molecule type" value="Genomic_DNA"/>
</dbReference>
<evidence type="ECO:0008006" key="4">
    <source>
        <dbReference type="Google" id="ProtNLM"/>
    </source>
</evidence>
<reference evidence="2 3" key="1">
    <citation type="submission" date="2014-12" db="EMBL/GenBank/DDBJ databases">
        <title>Comparative genomics of the lactic acid bacteria isolated from the honey bee gut.</title>
        <authorList>
            <person name="Ellegaard K.M."/>
            <person name="Tamarit D."/>
            <person name="Javelind E."/>
            <person name="Olofsson T."/>
            <person name="Andersson S.G."/>
            <person name="Vasquez A."/>
        </authorList>
    </citation>
    <scope>NUCLEOTIDE SEQUENCE [LARGE SCALE GENOMIC DNA]</scope>
    <source>
        <strain evidence="2 3">Biut2</strain>
    </source>
</reference>
<organism evidence="2 3">
    <name type="scientific">Lactobacillus kullabergensis</name>
    <dbReference type="NCBI Taxonomy" id="1218493"/>
    <lineage>
        <taxon>Bacteria</taxon>
        <taxon>Bacillati</taxon>
        <taxon>Bacillota</taxon>
        <taxon>Bacilli</taxon>
        <taxon>Lactobacillales</taxon>
        <taxon>Lactobacillaceae</taxon>
        <taxon>Lactobacillus</taxon>
    </lineage>
</organism>
<protein>
    <recommendedName>
        <fullName evidence="4">DUF2961 domain-containing protein</fullName>
    </recommendedName>
</protein>
<evidence type="ECO:0000313" key="3">
    <source>
        <dbReference type="Proteomes" id="UP000033533"/>
    </source>
</evidence>
<dbReference type="Gene3D" id="2.60.120.1390">
    <property type="match status" value="1"/>
</dbReference>
<dbReference type="Pfam" id="PF11175">
    <property type="entry name" value="DUF2961"/>
    <property type="match status" value="1"/>
</dbReference>
<dbReference type="RefSeq" id="WP_045927539.1">
    <property type="nucleotide sequence ID" value="NZ_JBHSZS010000003.1"/>
</dbReference>
<accession>A0A0F4LK15</accession>
<evidence type="ECO:0000313" key="2">
    <source>
        <dbReference type="EMBL" id="KJY58673.1"/>
    </source>
</evidence>
<proteinExistence type="predicted"/>
<dbReference type="AlphaFoldDB" id="A0A0F4LK15"/>
<name>A0A0F4LK15_9LACO</name>
<dbReference type="HOGENOM" id="CLU_039495_0_0_9"/>
<comment type="caution">
    <text evidence="2">The sequence shown here is derived from an EMBL/GenBank/DDBJ whole genome shotgun (WGS) entry which is preliminary data.</text>
</comment>
<dbReference type="OrthoDB" id="2518538at2"/>
<dbReference type="STRING" id="1218493.JF76_03270"/>